<dbReference type="AlphaFoldDB" id="A0ABD6E8T4"/>
<dbReference type="Gene3D" id="6.10.140.2220">
    <property type="match status" value="1"/>
</dbReference>
<comment type="caution">
    <text evidence="10">The sequence shown here is derived from an EMBL/GenBank/DDBJ whole genome shotgun (WGS) entry which is preliminary data.</text>
</comment>
<keyword evidence="6" id="KW-0645">Protease</keyword>
<keyword evidence="6" id="KW-0378">Hydrolase</keyword>
<evidence type="ECO:0000256" key="7">
    <source>
        <dbReference type="SAM" id="MobiDB-lite"/>
    </source>
</evidence>
<evidence type="ECO:0000313" key="11">
    <source>
        <dbReference type="Proteomes" id="UP001608902"/>
    </source>
</evidence>
<protein>
    <recommendedName>
        <fullName evidence="6">Ubiquitin carboxyl-terminal hydrolase</fullName>
        <ecNumber evidence="6">3.4.19.12</ecNumber>
    </recommendedName>
</protein>
<dbReference type="Pfam" id="PF01753">
    <property type="entry name" value="zf-MYND"/>
    <property type="match status" value="1"/>
</dbReference>
<accession>A0ABD6E8T4</accession>
<evidence type="ECO:0000256" key="4">
    <source>
        <dbReference type="ARBA" id="ARBA00022833"/>
    </source>
</evidence>
<dbReference type="Gene3D" id="3.90.70.10">
    <property type="entry name" value="Cysteine proteinases"/>
    <property type="match status" value="2"/>
</dbReference>
<comment type="similarity">
    <text evidence="6">Belongs to the peptidase C19 family.</text>
</comment>
<dbReference type="InterPro" id="IPR038765">
    <property type="entry name" value="Papain-like_cys_pep_sf"/>
</dbReference>
<proteinExistence type="inferred from homology"/>
<evidence type="ECO:0000256" key="6">
    <source>
        <dbReference type="RuleBase" id="RU366025"/>
    </source>
</evidence>
<evidence type="ECO:0000256" key="5">
    <source>
        <dbReference type="PROSITE-ProRule" id="PRU00134"/>
    </source>
</evidence>
<sequence>MNVDEESESPLDTCIVSLDSLKHEYYNKEYDTVVRLLQKGIQVEAVTFHDRSLQIDFHCLNANDPLPRKYGVSISTLFVWHAELAEEIIPEECRVMSGGKEFVLRRRDSSSHSLDLLKSPSSSYIPSSYATLRPHNSPRLSTSYRYVPTTSAAGWSPAGLPPSGYQRSPYRATARPKYSPQSYSHSSAPFSPSLSSSLRSRSFSSLSNRSSSPSIPTSTSPSGRLTAEDDFSTRGTYTARSPTSFPCSKPTAKVFPYEEEGTVVVPGFTGLRNIGNTCFMNATLQMLVNCKVLQVFFTKNCYKKDVNRTNPLGFRGRLADVFAEFMKQMWSGMNRVYEPTKVKDLVSEKASQFANFAQHDAHEFLSFLLDGLHEDLNRVISKPCTSTVEAAGRPDIAVANEAWRNHLLRNDSIFVDLFHGQLKSKLQCPKCDRISITFDPFVYLAVPFPKEKRSSTVYFWPIAPCLRPVKVVIRYSMDSTVMEMLTVLSELVDVPVKLLRMIEVSGHRISHVFHSTEKTSQISSRDTIYVFQVHDPADFNEPIVEFFVIQRLLYRKGLLRACANCNTSEGKLKTCERCYDILYCKRECQIEHWGKVHKEKCRTRSEAEPVGQPFMISLPQSKVTYATIMRNLEARCRYSVNVFQLPVGVETGDCLNNNISNCSTSSPRNKTVDAVPSTSALSVNTDNGNEEPEQFVPKASVRRQMVLGEPRNKEFTDSKLFIVRKLLHPDNVIGDTLSSKGEFPKMASGTYLSINWYNMKGGKDYITVDTKELEVDEEQSRVLSSKSNTAQRTISSASQPCIYDMLAMFSETERLKPEESWYCNKCKEHVEATKRLILYRLPPILIIQLKRFVYTNSIVSIHRRSKDERSVRYPIDGLDLADYLSKTAPKGQETKYDLFGVVCHSGSSYFGHYISFGRLQSLDGQTTEIDWRTFDDSSVTRMSSARVQTDDAYLLFYRQRGSVTKKILYQTYGVCE</sequence>
<evidence type="ECO:0000256" key="2">
    <source>
        <dbReference type="ARBA" id="ARBA00022723"/>
    </source>
</evidence>
<keyword evidence="6" id="KW-0833">Ubl conjugation pathway</keyword>
<organism evidence="10 11">
    <name type="scientific">Gnathostoma spinigerum</name>
    <dbReference type="NCBI Taxonomy" id="75299"/>
    <lineage>
        <taxon>Eukaryota</taxon>
        <taxon>Metazoa</taxon>
        <taxon>Ecdysozoa</taxon>
        <taxon>Nematoda</taxon>
        <taxon>Chromadorea</taxon>
        <taxon>Rhabditida</taxon>
        <taxon>Spirurina</taxon>
        <taxon>Gnathostomatomorpha</taxon>
        <taxon>Gnathostomatoidea</taxon>
        <taxon>Gnathostomatidae</taxon>
        <taxon>Gnathostoma</taxon>
    </lineage>
</organism>
<feature type="domain" description="MYND-type" evidence="9">
    <location>
        <begin position="562"/>
        <end position="601"/>
    </location>
</feature>
<dbReference type="Proteomes" id="UP001608902">
    <property type="component" value="Unassembled WGS sequence"/>
</dbReference>
<dbReference type="GO" id="GO:0006508">
    <property type="term" value="P:proteolysis"/>
    <property type="evidence" value="ECO:0007669"/>
    <property type="project" value="UniProtKB-KW"/>
</dbReference>
<dbReference type="PROSITE" id="PS50865">
    <property type="entry name" value="ZF_MYND_2"/>
    <property type="match status" value="1"/>
</dbReference>
<gene>
    <name evidence="10" type="ORF">AB6A40_000475</name>
</gene>
<dbReference type="SUPFAM" id="SSF54001">
    <property type="entry name" value="Cysteine proteinases"/>
    <property type="match status" value="1"/>
</dbReference>
<dbReference type="SUPFAM" id="SSF49764">
    <property type="entry name" value="HSP20-like chaperones"/>
    <property type="match status" value="1"/>
</dbReference>
<dbReference type="InterPro" id="IPR008978">
    <property type="entry name" value="HSP20-like_chaperone"/>
</dbReference>
<keyword evidence="11" id="KW-1185">Reference proteome</keyword>
<evidence type="ECO:0000313" key="10">
    <source>
        <dbReference type="EMBL" id="MFH4973766.1"/>
    </source>
</evidence>
<dbReference type="PROSITE" id="PS01360">
    <property type="entry name" value="ZF_MYND_1"/>
    <property type="match status" value="1"/>
</dbReference>
<keyword evidence="3 5" id="KW-0863">Zinc-finger</keyword>
<evidence type="ECO:0000259" key="8">
    <source>
        <dbReference type="PROSITE" id="PS50235"/>
    </source>
</evidence>
<comment type="catalytic activity">
    <reaction evidence="1 6">
        <text>Thiol-dependent hydrolysis of ester, thioester, amide, peptide and isopeptide bonds formed by the C-terminal Gly of ubiquitin (a 76-residue protein attached to proteins as an intracellular targeting signal).</text>
        <dbReference type="EC" id="3.4.19.12"/>
    </reaction>
</comment>
<dbReference type="Pfam" id="PF00443">
    <property type="entry name" value="UCH"/>
    <property type="match status" value="1"/>
</dbReference>
<dbReference type="PROSITE" id="PS50235">
    <property type="entry name" value="USP_3"/>
    <property type="match status" value="1"/>
</dbReference>
<feature type="region of interest" description="Disordered" evidence="7">
    <location>
        <begin position="157"/>
        <end position="230"/>
    </location>
</feature>
<dbReference type="PANTHER" id="PTHR21646">
    <property type="entry name" value="UBIQUITIN CARBOXYL-TERMINAL HYDROLASE"/>
    <property type="match status" value="1"/>
</dbReference>
<dbReference type="PANTHER" id="PTHR21646:SF74">
    <property type="entry name" value="UBIQUITIN CARBOXYL-TERMINAL HYDROLASE 19"/>
    <property type="match status" value="1"/>
</dbReference>
<dbReference type="EC" id="3.4.19.12" evidence="6"/>
<feature type="domain" description="USP" evidence="8">
    <location>
        <begin position="269"/>
        <end position="960"/>
    </location>
</feature>
<dbReference type="InterPro" id="IPR001394">
    <property type="entry name" value="Peptidase_C19_UCH"/>
</dbReference>
<dbReference type="GO" id="GO:0008270">
    <property type="term" value="F:zinc ion binding"/>
    <property type="evidence" value="ECO:0007669"/>
    <property type="project" value="UniProtKB-KW"/>
</dbReference>
<dbReference type="GO" id="GO:0004843">
    <property type="term" value="F:cysteine-type deubiquitinase activity"/>
    <property type="evidence" value="ECO:0007669"/>
    <property type="project" value="UniProtKB-UniRule"/>
</dbReference>
<keyword evidence="2" id="KW-0479">Metal-binding</keyword>
<keyword evidence="6" id="KW-0788">Thiol protease</keyword>
<dbReference type="EMBL" id="JBGFUD010000130">
    <property type="protein sequence ID" value="MFH4973766.1"/>
    <property type="molecule type" value="Genomic_DNA"/>
</dbReference>
<dbReference type="InterPro" id="IPR050185">
    <property type="entry name" value="Ub_carboxyl-term_hydrolase"/>
</dbReference>
<feature type="compositionally biased region" description="Low complexity" evidence="7">
    <location>
        <begin position="179"/>
        <end position="222"/>
    </location>
</feature>
<dbReference type="InterPro" id="IPR002893">
    <property type="entry name" value="Znf_MYND"/>
</dbReference>
<evidence type="ECO:0000256" key="1">
    <source>
        <dbReference type="ARBA" id="ARBA00000707"/>
    </source>
</evidence>
<evidence type="ECO:0000259" key="9">
    <source>
        <dbReference type="PROSITE" id="PS50865"/>
    </source>
</evidence>
<dbReference type="PROSITE" id="PS00973">
    <property type="entry name" value="USP_2"/>
    <property type="match status" value="1"/>
</dbReference>
<dbReference type="InterPro" id="IPR018200">
    <property type="entry name" value="USP_CS"/>
</dbReference>
<dbReference type="PROSITE" id="PS00972">
    <property type="entry name" value="USP_1"/>
    <property type="match status" value="1"/>
</dbReference>
<dbReference type="SUPFAM" id="SSF144232">
    <property type="entry name" value="HIT/MYND zinc finger-like"/>
    <property type="match status" value="1"/>
</dbReference>
<evidence type="ECO:0000256" key="3">
    <source>
        <dbReference type="ARBA" id="ARBA00022771"/>
    </source>
</evidence>
<keyword evidence="4" id="KW-0862">Zinc</keyword>
<dbReference type="Gene3D" id="2.60.40.790">
    <property type="match status" value="1"/>
</dbReference>
<name>A0ABD6E8T4_9BILA</name>
<dbReference type="InterPro" id="IPR028889">
    <property type="entry name" value="USP"/>
</dbReference>
<reference evidence="10 11" key="1">
    <citation type="submission" date="2024-08" db="EMBL/GenBank/DDBJ databases">
        <title>Gnathostoma spinigerum genome.</title>
        <authorList>
            <person name="Gonzalez-Bertolin B."/>
            <person name="Monzon S."/>
            <person name="Zaballos A."/>
            <person name="Jimenez P."/>
            <person name="Dekumyoy P."/>
            <person name="Varona S."/>
            <person name="Cuesta I."/>
            <person name="Sumanam S."/>
            <person name="Adisakwattana P."/>
            <person name="Gasser R.B."/>
            <person name="Hernandez-Gonzalez A."/>
            <person name="Young N.D."/>
            <person name="Perteguer M.J."/>
        </authorList>
    </citation>
    <scope>NUCLEOTIDE SEQUENCE [LARGE SCALE GENOMIC DNA]</scope>
    <source>
        <strain evidence="10">AL3</strain>
        <tissue evidence="10">Liver</tissue>
    </source>
</reference>